<dbReference type="KEGG" id="xla:108703121"/>
<feature type="compositionally biased region" description="Polar residues" evidence="2">
    <location>
        <begin position="920"/>
        <end position="929"/>
    </location>
</feature>
<dbReference type="CTD" id="108703121"/>
<feature type="region of interest" description="Disordered" evidence="2">
    <location>
        <begin position="359"/>
        <end position="383"/>
    </location>
</feature>
<feature type="coiled-coil region" evidence="1">
    <location>
        <begin position="59"/>
        <end position="86"/>
    </location>
</feature>
<dbReference type="InterPro" id="IPR033207">
    <property type="entry name" value="CCP110"/>
</dbReference>
<dbReference type="GO" id="GO:0007099">
    <property type="term" value="P:centriole replication"/>
    <property type="evidence" value="ECO:0000318"/>
    <property type="project" value="GO_Central"/>
</dbReference>
<feature type="region of interest" description="Disordered" evidence="2">
    <location>
        <begin position="233"/>
        <end position="260"/>
    </location>
</feature>
<organism evidence="3 4">
    <name type="scientific">Xenopus laevis</name>
    <name type="common">African clawed frog</name>
    <dbReference type="NCBI Taxonomy" id="8355"/>
    <lineage>
        <taxon>Eukaryota</taxon>
        <taxon>Metazoa</taxon>
        <taxon>Chordata</taxon>
        <taxon>Craniata</taxon>
        <taxon>Vertebrata</taxon>
        <taxon>Euteleostomi</taxon>
        <taxon>Amphibia</taxon>
        <taxon>Batrachia</taxon>
        <taxon>Anura</taxon>
        <taxon>Pipoidea</taxon>
        <taxon>Pipidae</taxon>
        <taxon>Xenopodinae</taxon>
        <taxon>Xenopus</taxon>
        <taxon>Xenopus</taxon>
    </lineage>
</organism>
<dbReference type="GO" id="GO:0005814">
    <property type="term" value="C:centriole"/>
    <property type="evidence" value="ECO:0000318"/>
    <property type="project" value="GO_Central"/>
</dbReference>
<dbReference type="GO" id="GO:1903723">
    <property type="term" value="P:negative regulation of centriole elongation"/>
    <property type="evidence" value="ECO:0007669"/>
    <property type="project" value="TreeGrafter"/>
</dbReference>
<evidence type="ECO:0000256" key="1">
    <source>
        <dbReference type="SAM" id="Coils"/>
    </source>
</evidence>
<dbReference type="PANTHER" id="PTHR13594">
    <property type="entry name" value="CENTRIOLAR COILED-COIL PROTEIN OF 110 KDA"/>
    <property type="match status" value="1"/>
</dbReference>
<protein>
    <submittedName>
        <fullName evidence="4">Centriolar coiled-coil protein of 110 kDa isoform X1</fullName>
    </submittedName>
</protein>
<feature type="region of interest" description="Disordered" evidence="2">
    <location>
        <begin position="577"/>
        <end position="605"/>
    </location>
</feature>
<dbReference type="GO" id="GO:0032053">
    <property type="term" value="P:ciliary basal body organization"/>
    <property type="evidence" value="ECO:0000318"/>
    <property type="project" value="GO_Central"/>
</dbReference>
<evidence type="ECO:0000313" key="3">
    <source>
        <dbReference type="Proteomes" id="UP000186698"/>
    </source>
</evidence>
<gene>
    <name evidence="4 5" type="primary">ccp110.S</name>
</gene>
<dbReference type="Proteomes" id="UP000186698">
    <property type="component" value="Chromosome 9_10S"/>
</dbReference>
<keyword evidence="1" id="KW-0175">Coiled coil</keyword>
<keyword evidence="3" id="KW-1185">Reference proteome</keyword>
<accession>A0A8J0U280</accession>
<dbReference type="Xenbase" id="XB-GENE-17330025">
    <property type="gene designation" value="ccp110.S"/>
</dbReference>
<name>A0A8J0U280_XENLA</name>
<evidence type="ECO:0000256" key="2">
    <source>
        <dbReference type="SAM" id="MobiDB-lite"/>
    </source>
</evidence>
<dbReference type="OrthoDB" id="10028852at2759"/>
<dbReference type="AlphaFoldDB" id="A0A8J0U280"/>
<dbReference type="PANTHER" id="PTHR13594:SF1">
    <property type="entry name" value="CENTRIOLAR COILED-COIL PROTEIN OF 110 KDA"/>
    <property type="match status" value="1"/>
</dbReference>
<feature type="coiled-coil region" evidence="1">
    <location>
        <begin position="637"/>
        <end position="664"/>
    </location>
</feature>
<evidence type="ECO:0000313" key="4">
    <source>
        <dbReference type="RefSeq" id="XP_018094610.1"/>
    </source>
</evidence>
<feature type="region of interest" description="Disordered" evidence="2">
    <location>
        <begin position="903"/>
        <end position="934"/>
    </location>
</feature>
<reference evidence="4" key="1">
    <citation type="submission" date="2025-08" db="UniProtKB">
        <authorList>
            <consortium name="RefSeq"/>
        </authorList>
    </citation>
    <scope>IDENTIFICATION</scope>
    <source>
        <strain evidence="4">J_2021</strain>
        <tissue evidence="4">Erythrocytes</tissue>
    </source>
</reference>
<dbReference type="RefSeq" id="XP_018094610.1">
    <property type="nucleotide sequence ID" value="XM_018239121.2"/>
</dbReference>
<dbReference type="Pfam" id="PF16025">
    <property type="entry name" value="CaM_bind"/>
    <property type="match status" value="1"/>
</dbReference>
<evidence type="ECO:0000313" key="5">
    <source>
        <dbReference type="Xenbase" id="XB-GENE-17330025"/>
    </source>
</evidence>
<dbReference type="GeneID" id="108703121"/>
<dbReference type="AGR" id="Xenbase:XB-GENE-17330025"/>
<sequence>MSSHLCAGFGIMEPYEEFCKKQLAIIQGEEILSDAMSVTEQRVSVINFHGVAVLSPLLTAEKKQEMQQYRQKAIELNEKKHNYKKSSLLTRVQEILESVQVKKGPSRNVLTDSEAIDQMSSNKNLNGFTILPNVISLPVFSAQHDPIKFEKSLENVLQSCSSESNLSDSIPDLNSLPMKHSVGPTTEQTKSCEMSLSLPQSECDTVSSREAPDTYKMSLQNLLKKSRDYIEREQNRRHLKNLSKASGNESNSDKENDTIKISNSLKEKAKVLSRSRSCSPLMIEKPMLNKSNTLLQAASSQGHSFHPNSLSTHSNADLPLLSSSSSLVESESDEELKCSSFADCESNILRSLTGSYAKLPSPEPSLSPKMHRRRPRPLSTGNIVITNPVNAYDLSPKENGKAMKFPLPRTAEKTSLSDPVTKHGDYKSDIFSIKRHSLNTNNAAFVTNITGSPECIAADFGMSHIANVGADSQQTMLAKGQQTCSTFSKVPVFDQHINIPNTITQHGIKTNCSPEMIKHSSPVGLNKSYDVETPSPVLMQSQVSSQTTETPLGPCLREPFLENQSDVQIKRRLELDLHTTPPASGEQEKRLLHKPRDRSGSLQLTSTDLGKGILGDHFKKKMVAFEEMRKKLEEQHAYQLSLLIAEQEREQEKLKREFEEEKQLRLKDTDSPTQTLDNDSMILDRSNRTESNVQERVSFPVDNYHSFSTYNSVGSVSATSCHSYGSTNESSLGLWGPVKSRAPNTSVSSSHGRAKTRWSQVYSPAMQRKFNKATALAKGFLTRRLMQTEKLKNLKKTVKDTAEFMTTFQSDFPLSRGMVSSQDASLQERVLAQLRATLYEIHDIFFAMDPAERMNILAHDRELRREKLIRNMEKVKSPRDRVTLSSATQKSLDRKKLTRVVHNGMSNKKLPSKPRASENRILQPNQGQNAPVHRLLSREGSIYKKNPRKEAKCCDNLRRQHSLG</sequence>
<proteinExistence type="predicted"/>
<dbReference type="GO" id="GO:0032465">
    <property type="term" value="P:regulation of cytokinesis"/>
    <property type="evidence" value="ECO:0007669"/>
    <property type="project" value="InterPro"/>
</dbReference>